<name>A0A8D8MM66_CULPI</name>
<reference evidence="2" key="1">
    <citation type="submission" date="2021-05" db="EMBL/GenBank/DDBJ databases">
        <authorList>
            <person name="Alioto T."/>
            <person name="Alioto T."/>
            <person name="Gomez Garrido J."/>
        </authorList>
    </citation>
    <scope>NUCLEOTIDE SEQUENCE</scope>
</reference>
<sequence length="148" mass="17728">MQKSGFFFAVCFFSFIQKLPIILCSLIVLVCGGLHLQSVYFVFFFSFLLYYINIAINVFFLLPLLGYAQVIILFRCNFLAMKWFFRLVSLINWIFRKLLHYKFYTQCVVCFSKSELFVFIFFLTRLHVAIIKIGFKAWVQKRVFVWVL</sequence>
<keyword evidence="1" id="KW-1133">Transmembrane helix</keyword>
<proteinExistence type="predicted"/>
<organism evidence="2">
    <name type="scientific">Culex pipiens</name>
    <name type="common">House mosquito</name>
    <dbReference type="NCBI Taxonomy" id="7175"/>
    <lineage>
        <taxon>Eukaryota</taxon>
        <taxon>Metazoa</taxon>
        <taxon>Ecdysozoa</taxon>
        <taxon>Arthropoda</taxon>
        <taxon>Hexapoda</taxon>
        <taxon>Insecta</taxon>
        <taxon>Pterygota</taxon>
        <taxon>Neoptera</taxon>
        <taxon>Endopterygota</taxon>
        <taxon>Diptera</taxon>
        <taxon>Nematocera</taxon>
        <taxon>Culicoidea</taxon>
        <taxon>Culicidae</taxon>
        <taxon>Culicinae</taxon>
        <taxon>Culicini</taxon>
        <taxon>Culex</taxon>
        <taxon>Culex</taxon>
    </lineage>
</organism>
<protein>
    <submittedName>
        <fullName evidence="2">(northern house mosquito) hypothetical protein</fullName>
    </submittedName>
</protein>
<feature type="transmembrane region" description="Helical" evidence="1">
    <location>
        <begin position="116"/>
        <end position="139"/>
    </location>
</feature>
<evidence type="ECO:0000256" key="1">
    <source>
        <dbReference type="SAM" id="Phobius"/>
    </source>
</evidence>
<dbReference type="EMBL" id="HBUE01315959">
    <property type="protein sequence ID" value="CAG6585605.1"/>
    <property type="molecule type" value="Transcribed_RNA"/>
</dbReference>
<dbReference type="EMBL" id="HBUE01209558">
    <property type="protein sequence ID" value="CAG6533707.1"/>
    <property type="molecule type" value="Transcribed_RNA"/>
</dbReference>
<feature type="transmembrane region" description="Helical" evidence="1">
    <location>
        <begin position="6"/>
        <end position="32"/>
    </location>
</feature>
<keyword evidence="1" id="KW-0812">Transmembrane</keyword>
<feature type="transmembrane region" description="Helical" evidence="1">
    <location>
        <begin position="71"/>
        <end position="95"/>
    </location>
</feature>
<accession>A0A8D8MM66</accession>
<dbReference type="AlphaFoldDB" id="A0A8D8MM66"/>
<evidence type="ECO:0000313" key="2">
    <source>
        <dbReference type="EMBL" id="CAG6533707.1"/>
    </source>
</evidence>
<feature type="transmembrane region" description="Helical" evidence="1">
    <location>
        <begin position="39"/>
        <end position="65"/>
    </location>
</feature>
<keyword evidence="1" id="KW-0472">Membrane</keyword>